<keyword evidence="1" id="KW-0812">Transmembrane</keyword>
<gene>
    <name evidence="2" type="ORF">HCU01_06640</name>
    <name evidence="3" type="ORF">SAMN05660971_00175</name>
</gene>
<reference evidence="2 5" key="2">
    <citation type="submission" date="2019-07" db="EMBL/GenBank/DDBJ databases">
        <title>Whole genome shotgun sequence of Halomonas cupida NBRC 102219.</title>
        <authorList>
            <person name="Hosoyama A."/>
            <person name="Uohara A."/>
            <person name="Ohji S."/>
            <person name="Ichikawa N."/>
        </authorList>
    </citation>
    <scope>NUCLEOTIDE SEQUENCE [LARGE SCALE GENOMIC DNA]</scope>
    <source>
        <strain evidence="2 5">NBRC 102219</strain>
    </source>
</reference>
<sequence length="121" mass="13065">MGIAVLGSAVGLASSASYLAKLAEYGKNQLMRKLASLLLPLARTLATATIRGVLVSSALVIGYAVASWAAVILSIGLWFFSDDGLQEWCKRCVFSKEDNPDYYDDYADETGAFYQALQDVN</sequence>
<accession>A0A1M6ZMJ1</accession>
<dbReference type="Proteomes" id="UP000184123">
    <property type="component" value="Unassembled WGS sequence"/>
</dbReference>
<evidence type="ECO:0000313" key="4">
    <source>
        <dbReference type="Proteomes" id="UP000184123"/>
    </source>
</evidence>
<dbReference type="EMBL" id="FRCA01000001">
    <property type="protein sequence ID" value="SHL31686.1"/>
    <property type="molecule type" value="Genomic_DNA"/>
</dbReference>
<dbReference type="AlphaFoldDB" id="A0A1M6ZMJ1"/>
<proteinExistence type="predicted"/>
<keyword evidence="1" id="KW-0472">Membrane</keyword>
<keyword evidence="5" id="KW-1185">Reference proteome</keyword>
<dbReference type="EMBL" id="BJXU01000022">
    <property type="protein sequence ID" value="GEN22715.1"/>
    <property type="molecule type" value="Genomic_DNA"/>
</dbReference>
<protein>
    <submittedName>
        <fullName evidence="3">Uncharacterized protein</fullName>
    </submittedName>
</protein>
<dbReference type="Proteomes" id="UP000321726">
    <property type="component" value="Unassembled WGS sequence"/>
</dbReference>
<evidence type="ECO:0000256" key="1">
    <source>
        <dbReference type="SAM" id="Phobius"/>
    </source>
</evidence>
<name>A0A1M6ZMJ1_9GAMM</name>
<keyword evidence="1" id="KW-1133">Transmembrane helix</keyword>
<evidence type="ECO:0000313" key="2">
    <source>
        <dbReference type="EMBL" id="GEN22715.1"/>
    </source>
</evidence>
<feature type="transmembrane region" description="Helical" evidence="1">
    <location>
        <begin position="60"/>
        <end position="81"/>
    </location>
</feature>
<organism evidence="3 4">
    <name type="scientific">Halomonas cupida</name>
    <dbReference type="NCBI Taxonomy" id="44933"/>
    <lineage>
        <taxon>Bacteria</taxon>
        <taxon>Pseudomonadati</taxon>
        <taxon>Pseudomonadota</taxon>
        <taxon>Gammaproteobacteria</taxon>
        <taxon>Oceanospirillales</taxon>
        <taxon>Halomonadaceae</taxon>
        <taxon>Halomonas</taxon>
    </lineage>
</organism>
<evidence type="ECO:0000313" key="3">
    <source>
        <dbReference type="EMBL" id="SHL31686.1"/>
    </source>
</evidence>
<reference evidence="3 4" key="1">
    <citation type="submission" date="2016-11" db="EMBL/GenBank/DDBJ databases">
        <authorList>
            <person name="Jaros S."/>
            <person name="Januszkiewicz K."/>
            <person name="Wedrychowicz H."/>
        </authorList>
    </citation>
    <scope>NUCLEOTIDE SEQUENCE [LARGE SCALE GENOMIC DNA]</scope>
    <source>
        <strain evidence="3 4">DSM 4740</strain>
    </source>
</reference>
<evidence type="ECO:0000313" key="5">
    <source>
        <dbReference type="Proteomes" id="UP000321726"/>
    </source>
</evidence>